<sequence>MSSLKPLVKFLGKYWPAAATAAAALWVAMRAGNPLNPVAPVGMRKCSCGVLAGTVVVAVFGVRPSTSMRFVSFAVSCVELRNGRAEGAFEGCGGQLSPPPPPPLPISPSPSPLPLSLLSSFSITTRAELCWQRKKLIMYE</sequence>
<keyword evidence="2" id="KW-1185">Reference proteome</keyword>
<name>A0A1B0AK29_GLOPL</name>
<protein>
    <submittedName>
        <fullName evidence="1">Uncharacterized protein</fullName>
    </submittedName>
</protein>
<evidence type="ECO:0000313" key="2">
    <source>
        <dbReference type="Proteomes" id="UP000092445"/>
    </source>
</evidence>
<accession>A0A1B0AK29</accession>
<evidence type="ECO:0000313" key="1">
    <source>
        <dbReference type="EnsemblMetazoa" id="GPAI048278-PA"/>
    </source>
</evidence>
<reference evidence="2" key="1">
    <citation type="submission" date="2014-03" db="EMBL/GenBank/DDBJ databases">
        <authorList>
            <person name="Aksoy S."/>
            <person name="Warren W."/>
            <person name="Wilson R.K."/>
        </authorList>
    </citation>
    <scope>NUCLEOTIDE SEQUENCE [LARGE SCALE GENOMIC DNA]</scope>
    <source>
        <strain evidence="2">IAEA</strain>
    </source>
</reference>
<dbReference type="VEuPathDB" id="VectorBase:GPAI048278"/>
<proteinExistence type="predicted"/>
<dbReference type="AlphaFoldDB" id="A0A1B0AK29"/>
<dbReference type="Proteomes" id="UP000092445">
    <property type="component" value="Unassembled WGS sequence"/>
</dbReference>
<reference evidence="1" key="2">
    <citation type="submission" date="2020-05" db="UniProtKB">
        <authorList>
            <consortium name="EnsemblMetazoa"/>
        </authorList>
    </citation>
    <scope>IDENTIFICATION</scope>
    <source>
        <strain evidence="1">IAEA</strain>
    </source>
</reference>
<dbReference type="EnsemblMetazoa" id="GPAI048278-RA">
    <property type="protein sequence ID" value="GPAI048278-PA"/>
    <property type="gene ID" value="GPAI048278"/>
</dbReference>
<organism evidence="1 2">
    <name type="scientific">Glossina pallidipes</name>
    <name type="common">Tsetse fly</name>
    <dbReference type="NCBI Taxonomy" id="7398"/>
    <lineage>
        <taxon>Eukaryota</taxon>
        <taxon>Metazoa</taxon>
        <taxon>Ecdysozoa</taxon>
        <taxon>Arthropoda</taxon>
        <taxon>Hexapoda</taxon>
        <taxon>Insecta</taxon>
        <taxon>Pterygota</taxon>
        <taxon>Neoptera</taxon>
        <taxon>Endopterygota</taxon>
        <taxon>Diptera</taxon>
        <taxon>Brachycera</taxon>
        <taxon>Muscomorpha</taxon>
        <taxon>Hippoboscoidea</taxon>
        <taxon>Glossinidae</taxon>
        <taxon>Glossina</taxon>
    </lineage>
</organism>